<dbReference type="GO" id="GO:0016810">
    <property type="term" value="F:hydrolase activity, acting on carbon-nitrogen (but not peptide) bonds"/>
    <property type="evidence" value="ECO:0007669"/>
    <property type="project" value="InterPro"/>
</dbReference>
<feature type="chain" id="PRO_5040514535" evidence="9">
    <location>
        <begin position="27"/>
        <end position="347"/>
    </location>
</feature>
<sequence length="347" mass="37863">MRFGVSRDLFFFFCLLFPPSLHPSSALKSRHVEKLTFDRGKSAKPCGTSTADIARNQDGDVPYGTIITTCTVPNTVALTFDDGPYIYTSDMLDLLDRYDTRVTFFITGNNLGKQRIDNPAEPWAGLIQRMHSTGHQIGSHTWTHLDLSAVSAERRTQEMVYNEMALRNVLGGLVPKYMRPPMGSCTRDSGCLDAIADLGYHVINWDIDPKDYLNDSPALIQNSEVLFDAGWDGVDPHLVLSHDTHNQTVHVLAEYMLKKVSAAGFKVVPVGDGSTSAYCDGGCQSDYGSCNAWNGETIVSENGFCGASTHQTCLGSSFGDCCSTYGHCGNTDAYCATGCQPDWGSCN</sequence>
<keyword evidence="8" id="KW-1015">Disulfide bond</keyword>
<dbReference type="GO" id="GO:0005975">
    <property type="term" value="P:carbohydrate metabolic process"/>
    <property type="evidence" value="ECO:0007669"/>
    <property type="project" value="InterPro"/>
</dbReference>
<evidence type="ECO:0000256" key="1">
    <source>
        <dbReference type="ARBA" id="ARBA00001941"/>
    </source>
</evidence>
<dbReference type="PROSITE" id="PS50941">
    <property type="entry name" value="CHIT_BIND_I_2"/>
    <property type="match status" value="1"/>
</dbReference>
<comment type="cofactor">
    <cofactor evidence="1">
        <name>Co(2+)</name>
        <dbReference type="ChEBI" id="CHEBI:48828"/>
    </cofactor>
</comment>
<feature type="disulfide bond" evidence="8">
    <location>
        <begin position="321"/>
        <end position="335"/>
    </location>
</feature>
<evidence type="ECO:0000313" key="12">
    <source>
        <dbReference type="EMBL" id="KAF4119726.1"/>
    </source>
</evidence>
<dbReference type="Pfam" id="PF01522">
    <property type="entry name" value="Polysacc_deac_1"/>
    <property type="match status" value="1"/>
</dbReference>
<keyword evidence="3" id="KW-0479">Metal-binding</keyword>
<evidence type="ECO:0000256" key="7">
    <source>
        <dbReference type="ARBA" id="ARBA00023285"/>
    </source>
</evidence>
<dbReference type="SUPFAM" id="SSF88713">
    <property type="entry name" value="Glycoside hydrolase/deacetylase"/>
    <property type="match status" value="1"/>
</dbReference>
<evidence type="ECO:0000256" key="5">
    <source>
        <dbReference type="ARBA" id="ARBA00022801"/>
    </source>
</evidence>
<proteinExistence type="predicted"/>
<dbReference type="Gene3D" id="3.20.20.370">
    <property type="entry name" value="Glycoside hydrolase/deacetylase"/>
    <property type="match status" value="1"/>
</dbReference>
<dbReference type="PANTHER" id="PTHR46471">
    <property type="entry name" value="CHITIN DEACETYLASE"/>
    <property type="match status" value="1"/>
</dbReference>
<name>A0A9P4YQF2_9HYPO</name>
<feature type="domain" description="NodB homology" evidence="11">
    <location>
        <begin position="74"/>
        <end position="268"/>
    </location>
</feature>
<dbReference type="GO" id="GO:0046872">
    <property type="term" value="F:metal ion binding"/>
    <property type="evidence" value="ECO:0007669"/>
    <property type="project" value="UniProtKB-KW"/>
</dbReference>
<dbReference type="InterPro" id="IPR001002">
    <property type="entry name" value="Chitin-bd_1"/>
</dbReference>
<feature type="signal peptide" evidence="9">
    <location>
        <begin position="1"/>
        <end position="26"/>
    </location>
</feature>
<dbReference type="EMBL" id="JAANYQ010000021">
    <property type="protein sequence ID" value="KAF4119726.1"/>
    <property type="molecule type" value="Genomic_DNA"/>
</dbReference>
<evidence type="ECO:0000259" key="11">
    <source>
        <dbReference type="PROSITE" id="PS51677"/>
    </source>
</evidence>
<evidence type="ECO:0000256" key="4">
    <source>
        <dbReference type="ARBA" id="ARBA00022729"/>
    </source>
</evidence>
<evidence type="ECO:0000256" key="2">
    <source>
        <dbReference type="ARBA" id="ARBA00022669"/>
    </source>
</evidence>
<evidence type="ECO:0000259" key="10">
    <source>
        <dbReference type="PROSITE" id="PS50941"/>
    </source>
</evidence>
<dbReference type="CDD" id="cd10951">
    <property type="entry name" value="CE4_ClCDA_like"/>
    <property type="match status" value="1"/>
</dbReference>
<dbReference type="RefSeq" id="XP_035318378.1">
    <property type="nucleotide sequence ID" value="XM_035466367.1"/>
</dbReference>
<dbReference type="Proteomes" id="UP000749293">
    <property type="component" value="Unassembled WGS sequence"/>
</dbReference>
<dbReference type="OrthoDB" id="407355at2759"/>
<dbReference type="Gene3D" id="3.30.60.10">
    <property type="entry name" value="Endochitinase-like"/>
    <property type="match status" value="1"/>
</dbReference>
<dbReference type="InterPro" id="IPR036861">
    <property type="entry name" value="Endochitinase-like_sf"/>
</dbReference>
<dbReference type="PANTHER" id="PTHR46471:SF4">
    <property type="entry name" value="CHITIN DEACETYLASE"/>
    <property type="match status" value="1"/>
</dbReference>
<dbReference type="PROSITE" id="PS51677">
    <property type="entry name" value="NODB"/>
    <property type="match status" value="1"/>
</dbReference>
<feature type="domain" description="Chitin-binding type-1" evidence="10">
    <location>
        <begin position="302"/>
        <end position="347"/>
    </location>
</feature>
<keyword evidence="2 8" id="KW-0147">Chitin-binding</keyword>
<dbReference type="AlphaFoldDB" id="A0A9P4YQF2"/>
<evidence type="ECO:0000256" key="9">
    <source>
        <dbReference type="SAM" id="SignalP"/>
    </source>
</evidence>
<keyword evidence="7" id="KW-0170">Cobalt</keyword>
<reference evidence="12" key="1">
    <citation type="submission" date="2020-03" db="EMBL/GenBank/DDBJ databases">
        <title>Site-based positive gene gene selection in Geosmithia morbida across the United States reveals a broad range of putative effectors and factors for local host and environmental adapation.</title>
        <authorList>
            <person name="Onufrak A."/>
            <person name="Murdoch R.W."/>
            <person name="Gazis R."/>
            <person name="Huff M."/>
            <person name="Staton M."/>
            <person name="Klingeman W."/>
            <person name="Hadziabdic D."/>
        </authorList>
    </citation>
    <scope>NUCLEOTIDE SEQUENCE</scope>
    <source>
        <strain evidence="12">1262</strain>
    </source>
</reference>
<evidence type="ECO:0000256" key="8">
    <source>
        <dbReference type="PROSITE-ProRule" id="PRU00261"/>
    </source>
</evidence>
<dbReference type="GO" id="GO:0008061">
    <property type="term" value="F:chitin binding"/>
    <property type="evidence" value="ECO:0007669"/>
    <property type="project" value="UniProtKB-UniRule"/>
</dbReference>
<dbReference type="InterPro" id="IPR011330">
    <property type="entry name" value="Glyco_hydro/deAcase_b/a-brl"/>
</dbReference>
<keyword evidence="13" id="KW-1185">Reference proteome</keyword>
<dbReference type="CDD" id="cd11618">
    <property type="entry name" value="ChtBD1_1"/>
    <property type="match status" value="1"/>
</dbReference>
<dbReference type="SUPFAM" id="SSF57016">
    <property type="entry name" value="Plant lectins/antimicrobial peptides"/>
    <property type="match status" value="1"/>
</dbReference>
<gene>
    <name evidence="12" type="ORF">GMORB2_4392</name>
</gene>
<accession>A0A9P4YQF2</accession>
<dbReference type="GeneID" id="55970620"/>
<evidence type="ECO:0000313" key="13">
    <source>
        <dbReference type="Proteomes" id="UP000749293"/>
    </source>
</evidence>
<protein>
    <submittedName>
        <fullName evidence="12">Chitin deacetylase</fullName>
    </submittedName>
</protein>
<organism evidence="12 13">
    <name type="scientific">Geosmithia morbida</name>
    <dbReference type="NCBI Taxonomy" id="1094350"/>
    <lineage>
        <taxon>Eukaryota</taxon>
        <taxon>Fungi</taxon>
        <taxon>Dikarya</taxon>
        <taxon>Ascomycota</taxon>
        <taxon>Pezizomycotina</taxon>
        <taxon>Sordariomycetes</taxon>
        <taxon>Hypocreomycetidae</taxon>
        <taxon>Hypocreales</taxon>
        <taxon>Bionectriaceae</taxon>
        <taxon>Geosmithia</taxon>
    </lineage>
</organism>
<evidence type="ECO:0000256" key="3">
    <source>
        <dbReference type="ARBA" id="ARBA00022723"/>
    </source>
</evidence>
<dbReference type="InterPro" id="IPR002509">
    <property type="entry name" value="NODB_dom"/>
</dbReference>
<evidence type="ECO:0000256" key="6">
    <source>
        <dbReference type="ARBA" id="ARBA00023277"/>
    </source>
</evidence>
<keyword evidence="4 9" id="KW-0732">Signal</keyword>
<comment type="caution">
    <text evidence="8">Lacks conserved residue(s) required for the propagation of feature annotation.</text>
</comment>
<keyword evidence="6" id="KW-0119">Carbohydrate metabolism</keyword>
<keyword evidence="5" id="KW-0378">Hydrolase</keyword>
<comment type="caution">
    <text evidence="12">The sequence shown here is derived from an EMBL/GenBank/DDBJ whole genome shotgun (WGS) entry which is preliminary data.</text>
</comment>